<dbReference type="AlphaFoldDB" id="A0A7G8Q4L6"/>
<reference evidence="1 2" key="1">
    <citation type="submission" date="2020-08" db="EMBL/GenBank/DDBJ databases">
        <title>Dyella sp. G9 isolated from forest soil.</title>
        <authorList>
            <person name="Fu J."/>
            <person name="Qiu L."/>
        </authorList>
    </citation>
    <scope>NUCLEOTIDE SEQUENCE [LARGE SCALE GENOMIC DNA]</scope>
    <source>
        <strain evidence="1 2">G9</strain>
    </source>
</reference>
<proteinExistence type="predicted"/>
<gene>
    <name evidence="1" type="ORF">H8F01_00645</name>
</gene>
<dbReference type="Proteomes" id="UP000515873">
    <property type="component" value="Chromosome"/>
</dbReference>
<accession>A0A7G8Q4L6</accession>
<name>A0A7G8Q4L6_9GAMM</name>
<protein>
    <submittedName>
        <fullName evidence="1">Uncharacterized protein</fullName>
    </submittedName>
</protein>
<evidence type="ECO:0000313" key="1">
    <source>
        <dbReference type="EMBL" id="QNK01724.1"/>
    </source>
</evidence>
<dbReference type="RefSeq" id="WP_187057183.1">
    <property type="nucleotide sequence ID" value="NZ_CP060412.1"/>
</dbReference>
<organism evidence="1 2">
    <name type="scientific">Dyella telluris</name>
    <dbReference type="NCBI Taxonomy" id="2763498"/>
    <lineage>
        <taxon>Bacteria</taxon>
        <taxon>Pseudomonadati</taxon>
        <taxon>Pseudomonadota</taxon>
        <taxon>Gammaproteobacteria</taxon>
        <taxon>Lysobacterales</taxon>
        <taxon>Rhodanobacteraceae</taxon>
        <taxon>Dyella</taxon>
    </lineage>
</organism>
<dbReference type="KEGG" id="dtl:H8F01_00645"/>
<evidence type="ECO:0000313" key="2">
    <source>
        <dbReference type="Proteomes" id="UP000515873"/>
    </source>
</evidence>
<keyword evidence="2" id="KW-1185">Reference proteome</keyword>
<dbReference type="EMBL" id="CP060412">
    <property type="protein sequence ID" value="QNK01724.1"/>
    <property type="molecule type" value="Genomic_DNA"/>
</dbReference>
<sequence length="77" mass="8811">MATVQITRVHKGVHTVGLPKMPEQDKITLQFLLGDYGHLIKHNETVDADEFAQRIAVRYSKRRSRVLQDLLNKQVSA</sequence>